<dbReference type="EMBL" id="BMAY01000001">
    <property type="protein sequence ID" value="GFZ26128.1"/>
    <property type="molecule type" value="Genomic_DNA"/>
</dbReference>
<protein>
    <submittedName>
        <fullName evidence="1">Uncharacterized protein</fullName>
    </submittedName>
</protein>
<dbReference type="AlphaFoldDB" id="A0A916VHB4"/>
<evidence type="ECO:0000313" key="1">
    <source>
        <dbReference type="EMBL" id="GFZ26128.1"/>
    </source>
</evidence>
<proteinExistence type="predicted"/>
<dbReference type="Proteomes" id="UP000677218">
    <property type="component" value="Unassembled WGS sequence"/>
</dbReference>
<dbReference type="RefSeq" id="WP_246487287.1">
    <property type="nucleotide sequence ID" value="NZ_BMAY01000001.1"/>
</dbReference>
<name>A0A916VHB4_9LACO</name>
<gene>
    <name evidence="1" type="ORF">LCB40_00080</name>
</gene>
<reference evidence="1" key="1">
    <citation type="submission" date="2020-08" db="EMBL/GenBank/DDBJ databases">
        <title>Taxonomic study for Lactobacillus species isolated from hardwood bark.</title>
        <authorList>
            <person name="Tohno M."/>
            <person name="Tanizawa Y."/>
        </authorList>
    </citation>
    <scope>NUCLEOTIDE SEQUENCE</scope>
    <source>
        <strain evidence="1">B40</strain>
    </source>
</reference>
<keyword evidence="2" id="KW-1185">Reference proteome</keyword>
<accession>A0A916VHB4</accession>
<sequence length="139" mass="15882">MKSNQADIEKAVADFTPSGKPVDDLLTAARQYFAYVENHKAVFLLGLRDPAAYRAAQEEYAPAAELFNQLLYKKVLQEYAIRDETKVKLKLQNFFTVLYGREALKFNFPQSTDLSKSDTQFINENMRLLAEEVFADMNG</sequence>
<comment type="caution">
    <text evidence="1">The sequence shown here is derived from an EMBL/GenBank/DDBJ whole genome shotgun (WGS) entry which is preliminary data.</text>
</comment>
<evidence type="ECO:0000313" key="2">
    <source>
        <dbReference type="Proteomes" id="UP000677218"/>
    </source>
</evidence>
<organism evidence="1 2">
    <name type="scientific">Lactobacillus corticis</name>
    <dbReference type="NCBI Taxonomy" id="2201249"/>
    <lineage>
        <taxon>Bacteria</taxon>
        <taxon>Bacillati</taxon>
        <taxon>Bacillota</taxon>
        <taxon>Bacilli</taxon>
        <taxon>Lactobacillales</taxon>
        <taxon>Lactobacillaceae</taxon>
        <taxon>Lactobacillus</taxon>
    </lineage>
</organism>